<organism evidence="3">
    <name type="scientific">Marinobacter antarcticus</name>
    <dbReference type="NCBI Taxonomy" id="564117"/>
    <lineage>
        <taxon>Bacteria</taxon>
        <taxon>Pseudomonadati</taxon>
        <taxon>Pseudomonadota</taxon>
        <taxon>Gammaproteobacteria</taxon>
        <taxon>Pseudomonadales</taxon>
        <taxon>Marinobacteraceae</taxon>
        <taxon>Marinobacter</taxon>
    </lineage>
</organism>
<gene>
    <name evidence="3" type="ORF">ENI00_05360</name>
</gene>
<dbReference type="PANTHER" id="PTHR33525">
    <property type="match status" value="1"/>
</dbReference>
<evidence type="ECO:0000313" key="3">
    <source>
        <dbReference type="EMBL" id="HEA51745.1"/>
    </source>
</evidence>
<dbReference type="InterPro" id="IPR052340">
    <property type="entry name" value="RNase_Y/CdgJ"/>
</dbReference>
<dbReference type="EMBL" id="DRGY01000041">
    <property type="protein sequence ID" value="HEA51745.1"/>
    <property type="molecule type" value="Genomic_DNA"/>
</dbReference>
<proteinExistence type="predicted"/>
<accession>A0A831R3W5</accession>
<reference evidence="3" key="1">
    <citation type="journal article" date="2020" name="mSystems">
        <title>Genome- and Community-Level Interaction Insights into Carbon Utilization and Element Cycling Functions of Hydrothermarchaeota in Hydrothermal Sediment.</title>
        <authorList>
            <person name="Zhou Z."/>
            <person name="Liu Y."/>
            <person name="Xu W."/>
            <person name="Pan J."/>
            <person name="Luo Z.H."/>
            <person name="Li M."/>
        </authorList>
    </citation>
    <scope>NUCLEOTIDE SEQUENCE [LARGE SCALE GENOMIC DNA]</scope>
    <source>
        <strain evidence="3">HyVt-357</strain>
    </source>
</reference>
<dbReference type="InterPro" id="IPR013976">
    <property type="entry name" value="HDOD"/>
</dbReference>
<dbReference type="PROSITE" id="PS51833">
    <property type="entry name" value="HDOD"/>
    <property type="match status" value="1"/>
</dbReference>
<feature type="region of interest" description="Disordered" evidence="1">
    <location>
        <begin position="15"/>
        <end position="39"/>
    </location>
</feature>
<name>A0A831R3W5_9GAMM</name>
<dbReference type="SUPFAM" id="SSF109604">
    <property type="entry name" value="HD-domain/PDEase-like"/>
    <property type="match status" value="1"/>
</dbReference>
<evidence type="ECO:0000259" key="2">
    <source>
        <dbReference type="PROSITE" id="PS51833"/>
    </source>
</evidence>
<dbReference type="Pfam" id="PF08668">
    <property type="entry name" value="HDOD"/>
    <property type="match status" value="1"/>
</dbReference>
<dbReference type="Gene3D" id="1.10.3210.10">
    <property type="entry name" value="Hypothetical protein af1432"/>
    <property type="match status" value="1"/>
</dbReference>
<comment type="caution">
    <text evidence="3">The sequence shown here is derived from an EMBL/GenBank/DDBJ whole genome shotgun (WGS) entry which is preliminary data.</text>
</comment>
<evidence type="ECO:0000256" key="1">
    <source>
        <dbReference type="SAM" id="MobiDB-lite"/>
    </source>
</evidence>
<sequence>MPGFFSWIAGFFKAKEPTPPPAPEARLFNPAKTTSQDDATKDPHVLTLQLEENLFCWLLDTGPANLRAQHAQSKPPGSAIEELQSRLANNKMEEVPRRPMTLPMLMKVLSDESADRQKLTQIILDDPALTDQILQVANSPYFRTGDHTIESVDQAVFVLGITGIRHVIAAAVMRPMMAARNSREALFAQRAWLWGITCARGTEFIAKLRNEDTSALFTTGLLPALSYISIRRELQRICRAQPGATEPDAALIRHALARFQWTVCQLIASEWNLPPKYHAYLMAAERPAPDQNQTTLADGMLIGSREVLRHAHQRNLPEEDLDRIVRLTPEQTCRVRAALKAILSEGAARS</sequence>
<dbReference type="RefSeq" id="WP_304099945.1">
    <property type="nucleotide sequence ID" value="NZ_DRGY01000041.1"/>
</dbReference>
<dbReference type="AlphaFoldDB" id="A0A831R3W5"/>
<dbReference type="PANTHER" id="PTHR33525:SF6">
    <property type="entry name" value="HDOD DOMAIN-CONTAINING PROTEIN"/>
    <property type="match status" value="1"/>
</dbReference>
<dbReference type="Proteomes" id="UP000885748">
    <property type="component" value="Unassembled WGS sequence"/>
</dbReference>
<protein>
    <submittedName>
        <fullName evidence="3">HDOD domain-containing protein</fullName>
    </submittedName>
</protein>
<feature type="domain" description="HDOD" evidence="2">
    <location>
        <begin position="95"/>
        <end position="287"/>
    </location>
</feature>